<dbReference type="AlphaFoldDB" id="A0A914DDK2"/>
<name>A0A914DDK2_9BILA</name>
<evidence type="ECO:0000313" key="1">
    <source>
        <dbReference type="Proteomes" id="UP000887540"/>
    </source>
</evidence>
<dbReference type="Proteomes" id="UP000887540">
    <property type="component" value="Unplaced"/>
</dbReference>
<reference evidence="2" key="1">
    <citation type="submission" date="2022-11" db="UniProtKB">
        <authorList>
            <consortium name="WormBaseParasite"/>
        </authorList>
    </citation>
    <scope>IDENTIFICATION</scope>
</reference>
<organism evidence="1 2">
    <name type="scientific">Acrobeloides nanus</name>
    <dbReference type="NCBI Taxonomy" id="290746"/>
    <lineage>
        <taxon>Eukaryota</taxon>
        <taxon>Metazoa</taxon>
        <taxon>Ecdysozoa</taxon>
        <taxon>Nematoda</taxon>
        <taxon>Chromadorea</taxon>
        <taxon>Rhabditida</taxon>
        <taxon>Tylenchina</taxon>
        <taxon>Cephalobomorpha</taxon>
        <taxon>Cephaloboidea</taxon>
        <taxon>Cephalobidae</taxon>
        <taxon>Acrobeloides</taxon>
    </lineage>
</organism>
<evidence type="ECO:0000313" key="2">
    <source>
        <dbReference type="WBParaSite" id="ACRNAN_scaffold24243.g12643.t1"/>
    </source>
</evidence>
<dbReference type="WBParaSite" id="ACRNAN_scaffold24243.g12643.t1">
    <property type="protein sequence ID" value="ACRNAN_scaffold24243.g12643.t1"/>
    <property type="gene ID" value="ACRNAN_scaffold24243.g12643"/>
</dbReference>
<protein>
    <submittedName>
        <fullName evidence="2">Uncharacterized protein</fullName>
    </submittedName>
</protein>
<sequence>MAKEYAAQEWTCCWTSPELVQLDDSATLGLVFANTDMVKVKIVCLDEANQTTEAEAVSLAALSTSRLALLV</sequence>
<proteinExistence type="predicted"/>
<accession>A0A914DDK2</accession>
<keyword evidence="1" id="KW-1185">Reference proteome</keyword>